<dbReference type="HOGENOM" id="CLU_282487_0_0_1"/>
<evidence type="ECO:0000256" key="2">
    <source>
        <dbReference type="ARBA" id="ARBA00022448"/>
    </source>
</evidence>
<dbReference type="AlphaFoldDB" id="B7G8F1"/>
<dbReference type="InterPro" id="IPR037624">
    <property type="entry name" value="Nup133-like"/>
</dbReference>
<dbReference type="Proteomes" id="UP000000759">
    <property type="component" value="Chromosome 19"/>
</dbReference>
<dbReference type="PANTHER" id="PTHR13405:SF11">
    <property type="entry name" value="NUCLEAR PORE COMPLEX PROTEIN NUP133"/>
    <property type="match status" value="1"/>
</dbReference>
<dbReference type="OrthoDB" id="40872at2759"/>
<sequence length="1049" mass="115524">MATVHALLVKSSSLFTQTKLFATTNSRHWYPLHFNPFSVMSTPVKSPMKSGHKAATLNHISLLTPSSTEWSVDAVGILPQSLMPLSTSSSSNAESAVLVASRYGAWSLIGKRERDSSQHVKMVLFVWYSSPTASVKERALQKQVLKLSHPHLSTFDSSSGSSCSSADPPPLVQLATSPTKPEEVYVYVANVVSGRILTWKLSRPDLSRVLAPPPAAVTWLDELQSVEEGAETLTSLSATWNSGMTTPFLLVGTSAGHVYSLQQTHVPLAIQVQRVATSSLFGSINSNSNGLWGSILHSMIPASRSAATGDAVVTTLLHPPDDASSSSNYTQGMFHVLTKSGRLQGWRTHKPTESPHWIFEAGPKPIDLVALLHDKIKAPAVRSLRVLQAAISPQGHHLHLLVLTEHDDDEYRLYWSVLTMGSKGGHGDFAKEEPTLTLTTAHWLDRFYDPRSVTVVGLIVAANNTAYAAFQSPGSAPIAMALCGQDNTFDAIHECDLPVGNIPALIVDTMVPDKVVYGCAVWSISGANVRIQYRPTTASPAPSTVPHGSTSRSRSAIATLTTHLQSAFWNYYQHPDRSVRLPPSLISANIADLQEAVVGVGCALASRQQALSNVLEWHLAFLNLLQLSGLYRSLPEVTQWQLLAIGQELTVADRLGSLPSDMSTRIPSWQLEALESRPWQGLGPWFGDLVAKHFGAGQDRQQALVEWLVAMLETAEGYREEHGQKTYYLTSGSRIPKMSRIEEVPIWTSQIALQRTLLGLLESWHDGGFVGHGGQAVVLATGILQSFGDTYASVPTEETKSTYANAQRMTIGLLRRQINPPNDVVAFRLSVKHHSFKGVCQIAFDHEKKEDAEEFSVVPLFTELAHAKDISTSMLFPAFFLYWHSQRQHFGHVLDYGQYCPDTFRAFLESSEELRPYRWIQAARAGDFEGVTNSLLRNAEKPEILLHDAHLSLSLAKLANSVVESESMDKELAAKRARHIDQKRELVNAQNELFDETAPSSCLWSAERLLNYAYDRANQAKDAEDKCRIYFTALAICATMEEIDQIQIY</sequence>
<dbReference type="GeneID" id="7195067"/>
<keyword evidence="5" id="KW-1185">Reference proteome</keyword>
<name>B7G8F1_PHATC</name>
<dbReference type="EMBL" id="CM000621">
    <property type="protein sequence ID" value="EEC45156.1"/>
    <property type="molecule type" value="Genomic_DNA"/>
</dbReference>
<reference evidence="4 5" key="1">
    <citation type="journal article" date="2008" name="Nature">
        <title>The Phaeodactylum genome reveals the evolutionary history of diatom genomes.</title>
        <authorList>
            <person name="Bowler C."/>
            <person name="Allen A.E."/>
            <person name="Badger J.H."/>
            <person name="Grimwood J."/>
            <person name="Jabbari K."/>
            <person name="Kuo A."/>
            <person name="Maheswari U."/>
            <person name="Martens C."/>
            <person name="Maumus F."/>
            <person name="Otillar R.P."/>
            <person name="Rayko E."/>
            <person name="Salamov A."/>
            <person name="Vandepoele K."/>
            <person name="Beszteri B."/>
            <person name="Gruber A."/>
            <person name="Heijde M."/>
            <person name="Katinka M."/>
            <person name="Mock T."/>
            <person name="Valentin K."/>
            <person name="Verret F."/>
            <person name="Berges J.A."/>
            <person name="Brownlee C."/>
            <person name="Cadoret J.P."/>
            <person name="Chiovitti A."/>
            <person name="Choi C.J."/>
            <person name="Coesel S."/>
            <person name="De Martino A."/>
            <person name="Detter J.C."/>
            <person name="Durkin C."/>
            <person name="Falciatore A."/>
            <person name="Fournet J."/>
            <person name="Haruta M."/>
            <person name="Huysman M.J."/>
            <person name="Jenkins B.D."/>
            <person name="Jiroutova K."/>
            <person name="Jorgensen R.E."/>
            <person name="Joubert Y."/>
            <person name="Kaplan A."/>
            <person name="Kroger N."/>
            <person name="Kroth P.G."/>
            <person name="La Roche J."/>
            <person name="Lindquist E."/>
            <person name="Lommer M."/>
            <person name="Martin-Jezequel V."/>
            <person name="Lopez P.J."/>
            <person name="Lucas S."/>
            <person name="Mangogna M."/>
            <person name="McGinnis K."/>
            <person name="Medlin L.K."/>
            <person name="Montsant A."/>
            <person name="Oudot-Le Secq M.P."/>
            <person name="Napoli C."/>
            <person name="Obornik M."/>
            <person name="Parker M.S."/>
            <person name="Petit J.L."/>
            <person name="Porcel B.M."/>
            <person name="Poulsen N."/>
            <person name="Robison M."/>
            <person name="Rychlewski L."/>
            <person name="Rynearson T.A."/>
            <person name="Schmutz J."/>
            <person name="Shapiro H."/>
            <person name="Siaut M."/>
            <person name="Stanley M."/>
            <person name="Sussman M.R."/>
            <person name="Taylor A.R."/>
            <person name="Vardi A."/>
            <person name="von Dassow P."/>
            <person name="Vyverman W."/>
            <person name="Willis A."/>
            <person name="Wyrwicz L.S."/>
            <person name="Rokhsar D.S."/>
            <person name="Weissenbach J."/>
            <person name="Armbrust E.V."/>
            <person name="Green B.R."/>
            <person name="Van de Peer Y."/>
            <person name="Grigoriev I.V."/>
        </authorList>
    </citation>
    <scope>NUCLEOTIDE SEQUENCE [LARGE SCALE GENOMIC DNA]</scope>
    <source>
        <strain evidence="4 5">CCAP 1055/1</strain>
    </source>
</reference>
<dbReference type="KEGG" id="pti:PHATRDRAFT_39357"/>
<evidence type="ECO:0000256" key="3">
    <source>
        <dbReference type="ARBA" id="ARBA00023242"/>
    </source>
</evidence>
<evidence type="ECO:0000313" key="4">
    <source>
        <dbReference type="EMBL" id="EEC45156.1"/>
    </source>
</evidence>
<evidence type="ECO:0000313" key="5">
    <source>
        <dbReference type="Proteomes" id="UP000000759"/>
    </source>
</evidence>
<dbReference type="eggNOG" id="ENOG502ST7Q">
    <property type="taxonomic scope" value="Eukaryota"/>
</dbReference>
<dbReference type="GO" id="GO:0006606">
    <property type="term" value="P:protein import into nucleus"/>
    <property type="evidence" value="ECO:0007669"/>
    <property type="project" value="TreeGrafter"/>
</dbReference>
<keyword evidence="2" id="KW-0813">Transport</keyword>
<keyword evidence="3" id="KW-0539">Nucleus</keyword>
<accession>B7G8F1</accession>
<dbReference type="InParanoid" id="B7G8F1"/>
<dbReference type="PANTHER" id="PTHR13405">
    <property type="entry name" value="NUCLEAR PORE COMPLEX PROTEIN NUP133"/>
    <property type="match status" value="1"/>
</dbReference>
<dbReference type="GO" id="GO:0017056">
    <property type="term" value="F:structural constituent of nuclear pore"/>
    <property type="evidence" value="ECO:0007669"/>
    <property type="project" value="InterPro"/>
</dbReference>
<dbReference type="GO" id="GO:0016973">
    <property type="term" value="P:poly(A)+ mRNA export from nucleus"/>
    <property type="evidence" value="ECO:0007669"/>
    <property type="project" value="TreeGrafter"/>
</dbReference>
<dbReference type="Gene3D" id="1.20.58.1380">
    <property type="match status" value="1"/>
</dbReference>
<organism evidence="4 5">
    <name type="scientific">Phaeodactylum tricornutum (strain CCAP 1055/1)</name>
    <dbReference type="NCBI Taxonomy" id="556484"/>
    <lineage>
        <taxon>Eukaryota</taxon>
        <taxon>Sar</taxon>
        <taxon>Stramenopiles</taxon>
        <taxon>Ochrophyta</taxon>
        <taxon>Bacillariophyta</taxon>
        <taxon>Bacillariophyceae</taxon>
        <taxon>Bacillariophycidae</taxon>
        <taxon>Naviculales</taxon>
        <taxon>Phaeodactylaceae</taxon>
        <taxon>Phaeodactylum</taxon>
    </lineage>
</organism>
<evidence type="ECO:0000256" key="1">
    <source>
        <dbReference type="ARBA" id="ARBA00004123"/>
    </source>
</evidence>
<gene>
    <name evidence="4" type="ORF">PHATRDRAFT_39357</name>
</gene>
<proteinExistence type="predicted"/>
<protein>
    <submittedName>
        <fullName evidence="4">Uncharacterized protein</fullName>
    </submittedName>
</protein>
<dbReference type="PaxDb" id="2850-Phatr39357"/>
<reference evidence="5" key="2">
    <citation type="submission" date="2008-08" db="EMBL/GenBank/DDBJ databases">
        <authorList>
            <consortium name="Diatom Consortium"/>
            <person name="Grigoriev I."/>
            <person name="Grimwood J."/>
            <person name="Kuo A."/>
            <person name="Otillar R.P."/>
            <person name="Salamov A."/>
            <person name="Detter J.C."/>
            <person name="Lindquist E."/>
            <person name="Shapiro H."/>
            <person name="Lucas S."/>
            <person name="Glavina del Rio T."/>
            <person name="Pitluck S."/>
            <person name="Rokhsar D."/>
            <person name="Bowler C."/>
        </authorList>
    </citation>
    <scope>GENOME REANNOTATION</scope>
    <source>
        <strain evidence="5">CCAP 1055/1</strain>
    </source>
</reference>
<dbReference type="RefSeq" id="XP_002183456.1">
    <property type="nucleotide sequence ID" value="XM_002183420.1"/>
</dbReference>
<dbReference type="GO" id="GO:0000972">
    <property type="term" value="P:transcription-dependent tethering of RNA polymerase II gene DNA at nuclear periphery"/>
    <property type="evidence" value="ECO:0007669"/>
    <property type="project" value="TreeGrafter"/>
</dbReference>
<dbReference type="GO" id="GO:0031080">
    <property type="term" value="C:nuclear pore outer ring"/>
    <property type="evidence" value="ECO:0007669"/>
    <property type="project" value="TreeGrafter"/>
</dbReference>
<comment type="subcellular location">
    <subcellularLocation>
        <location evidence="1">Nucleus</location>
    </subcellularLocation>
</comment>